<evidence type="ECO:0000256" key="1">
    <source>
        <dbReference type="SAM" id="Coils"/>
    </source>
</evidence>
<dbReference type="PANTHER" id="PTHR45098">
    <property type="entry name" value="DNAJ DOMAIN CONTAINING PROTEIN, EXPRESSED"/>
    <property type="match status" value="1"/>
</dbReference>
<dbReference type="PRINTS" id="PR00625">
    <property type="entry name" value="JDOMAIN"/>
</dbReference>
<organism evidence="3 4">
    <name type="scientific">Rhamnella rubrinervis</name>
    <dbReference type="NCBI Taxonomy" id="2594499"/>
    <lineage>
        <taxon>Eukaryota</taxon>
        <taxon>Viridiplantae</taxon>
        <taxon>Streptophyta</taxon>
        <taxon>Embryophyta</taxon>
        <taxon>Tracheophyta</taxon>
        <taxon>Spermatophyta</taxon>
        <taxon>Magnoliopsida</taxon>
        <taxon>eudicotyledons</taxon>
        <taxon>Gunneridae</taxon>
        <taxon>Pentapetalae</taxon>
        <taxon>rosids</taxon>
        <taxon>fabids</taxon>
        <taxon>Rosales</taxon>
        <taxon>Rhamnaceae</taxon>
        <taxon>rhamnoid group</taxon>
        <taxon>Rhamneae</taxon>
        <taxon>Rhamnella</taxon>
    </lineage>
</organism>
<keyword evidence="1" id="KW-0175">Coiled coil</keyword>
<name>A0A8K0MSY4_9ROSA</name>
<dbReference type="EMBL" id="VOIH02000001">
    <property type="protein sequence ID" value="KAF3457746.1"/>
    <property type="molecule type" value="Genomic_DNA"/>
</dbReference>
<dbReference type="PANTHER" id="PTHR45098:SF1">
    <property type="entry name" value="DNAJ DOMAIN CONTAINING PROTEIN, EXPRESSED"/>
    <property type="match status" value="1"/>
</dbReference>
<feature type="domain" description="J" evidence="2">
    <location>
        <begin position="4"/>
        <end position="74"/>
    </location>
</feature>
<dbReference type="Pfam" id="PF00226">
    <property type="entry name" value="DnaJ"/>
    <property type="match status" value="1"/>
</dbReference>
<gene>
    <name evidence="3" type="ORF">FNV43_RR02405</name>
</gene>
<evidence type="ECO:0000313" key="4">
    <source>
        <dbReference type="Proteomes" id="UP000796880"/>
    </source>
</evidence>
<dbReference type="OrthoDB" id="1186777at2759"/>
<comment type="caution">
    <text evidence="3">The sequence shown here is derived from an EMBL/GenBank/DDBJ whole genome shotgun (WGS) entry which is preliminary data.</text>
</comment>
<dbReference type="InterPro" id="IPR036869">
    <property type="entry name" value="J_dom_sf"/>
</dbReference>
<dbReference type="PROSITE" id="PS50076">
    <property type="entry name" value="DNAJ_2"/>
    <property type="match status" value="1"/>
</dbReference>
<reference evidence="3" key="1">
    <citation type="submission" date="2020-03" db="EMBL/GenBank/DDBJ databases">
        <title>A high-quality chromosome-level genome assembly of a woody plant with both climbing and erect habits, Rhamnella rubrinervis.</title>
        <authorList>
            <person name="Lu Z."/>
            <person name="Yang Y."/>
            <person name="Zhu X."/>
            <person name="Sun Y."/>
        </authorList>
    </citation>
    <scope>NUCLEOTIDE SEQUENCE</scope>
    <source>
        <strain evidence="3">BYM</strain>
        <tissue evidence="3">Leaf</tissue>
    </source>
</reference>
<dbReference type="Proteomes" id="UP000796880">
    <property type="component" value="Unassembled WGS sequence"/>
</dbReference>
<sequence length="148" mass="17395">MDVDHYSILGLPSGEEGAEITEKEISRAYKAKALELHPDKRPHDPNAHSNFQKLKSSYDILKDEKARKLFDHLLKVKQEQLRRQSERDAKRKKMAANLEIERAAFAAKAREKKRRELQGILKRMQEQGQCKQAKWKLIRLIRRPIDIE</sequence>
<keyword evidence="4" id="KW-1185">Reference proteome</keyword>
<accession>A0A8K0MSY4</accession>
<dbReference type="InterPro" id="IPR001623">
    <property type="entry name" value="DnaJ_domain"/>
</dbReference>
<dbReference type="Gene3D" id="1.10.287.110">
    <property type="entry name" value="DnaJ domain"/>
    <property type="match status" value="1"/>
</dbReference>
<proteinExistence type="predicted"/>
<feature type="coiled-coil region" evidence="1">
    <location>
        <begin position="95"/>
        <end position="127"/>
    </location>
</feature>
<protein>
    <recommendedName>
        <fullName evidence="2">J domain-containing protein</fullName>
    </recommendedName>
</protein>
<dbReference type="SUPFAM" id="SSF46565">
    <property type="entry name" value="Chaperone J-domain"/>
    <property type="match status" value="1"/>
</dbReference>
<evidence type="ECO:0000259" key="2">
    <source>
        <dbReference type="PROSITE" id="PS50076"/>
    </source>
</evidence>
<dbReference type="CDD" id="cd06257">
    <property type="entry name" value="DnaJ"/>
    <property type="match status" value="1"/>
</dbReference>
<dbReference type="SMART" id="SM00271">
    <property type="entry name" value="DnaJ"/>
    <property type="match status" value="1"/>
</dbReference>
<dbReference type="AlphaFoldDB" id="A0A8K0MSY4"/>
<evidence type="ECO:0000313" key="3">
    <source>
        <dbReference type="EMBL" id="KAF3457746.1"/>
    </source>
</evidence>
<dbReference type="PROSITE" id="PS00636">
    <property type="entry name" value="DNAJ_1"/>
    <property type="match status" value="1"/>
</dbReference>
<dbReference type="InterPro" id="IPR018253">
    <property type="entry name" value="DnaJ_domain_CS"/>
</dbReference>